<evidence type="ECO:0000313" key="7">
    <source>
        <dbReference type="Proteomes" id="UP000604046"/>
    </source>
</evidence>
<feature type="compositionally biased region" description="Basic and acidic residues" evidence="4">
    <location>
        <begin position="385"/>
        <end position="402"/>
    </location>
</feature>
<keyword evidence="7" id="KW-1185">Reference proteome</keyword>
<dbReference type="GO" id="GO:0005829">
    <property type="term" value="C:cytosol"/>
    <property type="evidence" value="ECO:0007669"/>
    <property type="project" value="TreeGrafter"/>
</dbReference>
<dbReference type="InterPro" id="IPR018490">
    <property type="entry name" value="cNMP-bd_dom_sf"/>
</dbReference>
<sequence length="1069" mass="117687">MAYPAEMQRLQQEVAQAAASCKCEATLQRALNVLTGERSVLVDSFYKAKEVLQHWNFLEGWRHAKVEDYMPSDAPEVLKSLRESPGHFGLDIGGTLAKAAQLLEAGQDHMPPSTFGKTGTFHKELSFQLKLPDMVRDVHFLSGATFGLEMVLKSLQGLEAAEPAPVPAMRRVVVAGGGAHRLAQLFRESLTVEVVPFKEMESLVSGLALLHHYGPEDEVFQILPDGTKEFVDWPDPMYPCIIVNIGSGVSVLRVDQGEDGSSPFFTRLGGTATGGAAFLGLVRLLTSAKTFHECLALAQKGDARNVNKLVSDIYGEEGCGNLGLAPGLTAAHFAKVTMKDFDNPCYSEADVATAVLTMVVSASTVIARAFSRSVASTTATGSSHNDARKSEERKDEDAADGRVRRFHSTGCGSSWDLQAAAQRSKAQLLGAAPYPGERKTPVFFVGGFLAENRRAWEIISRSSLQIGPELRFVRGSSLRGAKPIKLETGKVFGEIALMSEDCKRKGRCTALKHSELLSLHRDDFQCIGMSQENGVRERAAYLRCVEEGLLEDMSYVDLQAMAGNLTEKSYVGEHEILQQGAEVDRVIFVKSGFCKLVRQLHPKYTEMFCRYAHYGEPMPNPFAEGEGGLRVGQKGVWPDQHRTKRKSTKTEDVSANSSFSIKSLAGHQMLKKVLPLMATEETGEASSPSAEKRPGRTDTTSSSSAEAPKEERAPDQGLQVVVDIISKGSSVGVMELMEGLTYQCTVISAPLAEIYSISKFDFIRTHKTITHRLFCNYKARLSDSQLIWRLVQKYRWDHYKRGLLSEIRSWNSSASRGIIDREDPVPMTGASSLGDETCLRVGRGEKLWDARAQTPPNETYDPGRAVKQIFHVDCSRDDDGKPVVTVEREQRDASMDDFERKLQDTMATARYRDKLRRTAKNVASGTSLENGSAKAGANAVALTQELEEAAKKTLEEYQQVQKERIEGLRQAARDKVKSEKTPREPKRSARNLLRQQTRREFGRPPSASRGSRTHRATVAAGLANEPVALPAVRKIRSIPVKLQHSDGARSISASPRVPRQSRLSREKGG</sequence>
<organism evidence="6 7">
    <name type="scientific">Symbiodinium natans</name>
    <dbReference type="NCBI Taxonomy" id="878477"/>
    <lineage>
        <taxon>Eukaryota</taxon>
        <taxon>Sar</taxon>
        <taxon>Alveolata</taxon>
        <taxon>Dinophyceae</taxon>
        <taxon>Suessiales</taxon>
        <taxon>Symbiodiniaceae</taxon>
        <taxon>Symbiodinium</taxon>
    </lineage>
</organism>
<feature type="region of interest" description="Disordered" evidence="4">
    <location>
        <begin position="966"/>
        <end position="1019"/>
    </location>
</feature>
<proteinExistence type="predicted"/>
<comment type="caution">
    <text evidence="6">The sequence shown here is derived from an EMBL/GenBank/DDBJ whole genome shotgun (WGS) entry which is preliminary data.</text>
</comment>
<feature type="region of interest" description="Disordered" evidence="4">
    <location>
        <begin position="624"/>
        <end position="653"/>
    </location>
</feature>
<dbReference type="GO" id="GO:0004594">
    <property type="term" value="F:pantothenate kinase activity"/>
    <property type="evidence" value="ECO:0007669"/>
    <property type="project" value="TreeGrafter"/>
</dbReference>
<dbReference type="Gene3D" id="3.30.420.40">
    <property type="match status" value="1"/>
</dbReference>
<dbReference type="Proteomes" id="UP000604046">
    <property type="component" value="Unassembled WGS sequence"/>
</dbReference>
<dbReference type="AlphaFoldDB" id="A0A812UNZ1"/>
<dbReference type="Gene3D" id="3.30.420.510">
    <property type="match status" value="1"/>
</dbReference>
<gene>
    <name evidence="6" type="primary">PANK2</name>
    <name evidence="6" type="ORF">SNAT2548_LOCUS33469</name>
</gene>
<evidence type="ECO:0000256" key="3">
    <source>
        <dbReference type="ARBA" id="ARBA00022993"/>
    </source>
</evidence>
<dbReference type="InterPro" id="IPR043129">
    <property type="entry name" value="ATPase_NBD"/>
</dbReference>
<dbReference type="SUPFAM" id="SSF53067">
    <property type="entry name" value="Actin-like ATPase domain"/>
    <property type="match status" value="2"/>
</dbReference>
<reference evidence="6" key="1">
    <citation type="submission" date="2021-02" db="EMBL/GenBank/DDBJ databases">
        <authorList>
            <person name="Dougan E. K."/>
            <person name="Rhodes N."/>
            <person name="Thang M."/>
            <person name="Chan C."/>
        </authorList>
    </citation>
    <scope>NUCLEOTIDE SEQUENCE</scope>
</reference>
<evidence type="ECO:0000313" key="6">
    <source>
        <dbReference type="EMBL" id="CAE7587111.1"/>
    </source>
</evidence>
<dbReference type="OrthoDB" id="498611at2759"/>
<dbReference type="InterPro" id="IPR000595">
    <property type="entry name" value="cNMP-bd_dom"/>
</dbReference>
<feature type="region of interest" description="Disordered" evidence="4">
    <location>
        <begin position="377"/>
        <end position="402"/>
    </location>
</feature>
<dbReference type="InterPro" id="IPR014710">
    <property type="entry name" value="RmlC-like_jellyroll"/>
</dbReference>
<protein>
    <submittedName>
        <fullName evidence="6">PANK2 protein</fullName>
    </submittedName>
</protein>
<feature type="domain" description="Cyclic nucleotide-binding" evidence="5">
    <location>
        <begin position="549"/>
        <end position="616"/>
    </location>
</feature>
<dbReference type="InterPro" id="IPR004567">
    <property type="entry name" value="Type_II_PanK"/>
</dbReference>
<accession>A0A812UNZ1</accession>
<feature type="compositionally biased region" description="Basic and acidic residues" evidence="4">
    <location>
        <begin position="966"/>
        <end position="987"/>
    </location>
</feature>
<dbReference type="PANTHER" id="PTHR12280:SF20">
    <property type="entry name" value="4'-PHOSPHOPANTETHEINE PHOSPHATASE"/>
    <property type="match status" value="1"/>
</dbReference>
<feature type="region of interest" description="Disordered" evidence="4">
    <location>
        <begin position="680"/>
        <end position="715"/>
    </location>
</feature>
<feature type="domain" description="Cyclic nucleotide-binding" evidence="5">
    <location>
        <begin position="486"/>
        <end position="527"/>
    </location>
</feature>
<evidence type="ECO:0000256" key="2">
    <source>
        <dbReference type="ARBA" id="ARBA00022840"/>
    </source>
</evidence>
<dbReference type="Gene3D" id="2.60.120.10">
    <property type="entry name" value="Jelly Rolls"/>
    <property type="match status" value="2"/>
</dbReference>
<evidence type="ECO:0000259" key="5">
    <source>
        <dbReference type="PROSITE" id="PS50042"/>
    </source>
</evidence>
<keyword evidence="3" id="KW-0173">Coenzyme A biosynthesis</keyword>
<evidence type="ECO:0000256" key="4">
    <source>
        <dbReference type="SAM" id="MobiDB-lite"/>
    </source>
</evidence>
<keyword evidence="1" id="KW-0547">Nucleotide-binding</keyword>
<keyword evidence="2" id="KW-0067">ATP-binding</keyword>
<dbReference type="PROSITE" id="PS50042">
    <property type="entry name" value="CNMP_BINDING_3"/>
    <property type="match status" value="2"/>
</dbReference>
<feature type="region of interest" description="Disordered" evidence="4">
    <location>
        <begin position="1041"/>
        <end position="1069"/>
    </location>
</feature>
<name>A0A812UNZ1_9DINO</name>
<dbReference type="GO" id="GO:0015937">
    <property type="term" value="P:coenzyme A biosynthetic process"/>
    <property type="evidence" value="ECO:0007669"/>
    <property type="project" value="UniProtKB-KW"/>
</dbReference>
<dbReference type="Pfam" id="PF03630">
    <property type="entry name" value="Fumble"/>
    <property type="match status" value="1"/>
</dbReference>
<dbReference type="EMBL" id="CAJNDS010002757">
    <property type="protein sequence ID" value="CAE7587111.1"/>
    <property type="molecule type" value="Genomic_DNA"/>
</dbReference>
<dbReference type="PANTHER" id="PTHR12280">
    <property type="entry name" value="PANTOTHENATE KINASE"/>
    <property type="match status" value="1"/>
</dbReference>
<evidence type="ECO:0000256" key="1">
    <source>
        <dbReference type="ARBA" id="ARBA00022741"/>
    </source>
</evidence>
<dbReference type="GO" id="GO:0005524">
    <property type="term" value="F:ATP binding"/>
    <property type="evidence" value="ECO:0007669"/>
    <property type="project" value="UniProtKB-KW"/>
</dbReference>
<dbReference type="SUPFAM" id="SSF51206">
    <property type="entry name" value="cAMP-binding domain-like"/>
    <property type="match status" value="1"/>
</dbReference>